<evidence type="ECO:0000313" key="2">
    <source>
        <dbReference type="EMBL" id="NBI52452.1"/>
    </source>
</evidence>
<dbReference type="RefSeq" id="WP_160649831.1">
    <property type="nucleotide sequence ID" value="NZ_RSEJ01000006.1"/>
</dbReference>
<accession>A0ABW9YF87</accession>
<organism evidence="2 3">
    <name type="scientific">Photobacterium alginatilyticum</name>
    <dbReference type="NCBI Taxonomy" id="1775171"/>
    <lineage>
        <taxon>Bacteria</taxon>
        <taxon>Pseudomonadati</taxon>
        <taxon>Pseudomonadota</taxon>
        <taxon>Gammaproteobacteria</taxon>
        <taxon>Vibrionales</taxon>
        <taxon>Vibrionaceae</taxon>
        <taxon>Photobacterium</taxon>
    </lineage>
</organism>
<protein>
    <submittedName>
        <fullName evidence="2">Trep_Strep domain-containing protein</fullName>
    </submittedName>
</protein>
<keyword evidence="1" id="KW-0472">Membrane</keyword>
<dbReference type="Proteomes" id="UP000738517">
    <property type="component" value="Unassembled WGS sequence"/>
</dbReference>
<feature type="transmembrane region" description="Helical" evidence="1">
    <location>
        <begin position="114"/>
        <end position="133"/>
    </location>
</feature>
<dbReference type="EMBL" id="RSEJ01000006">
    <property type="protein sequence ID" value="NBI52452.1"/>
    <property type="molecule type" value="Genomic_DNA"/>
</dbReference>
<feature type="transmembrane region" description="Helical" evidence="1">
    <location>
        <begin position="161"/>
        <end position="181"/>
    </location>
</feature>
<gene>
    <name evidence="2" type="ORF">EIZ48_07690</name>
</gene>
<keyword evidence="3" id="KW-1185">Reference proteome</keyword>
<sequence>MNQQSRLTAKDLINVGIYSVLYFFIMLIIGFLGFIPVFIPLLAVIPALLGGIPFMLFLTRVDKFGMVTLLGSINGILMFIAGMGYWTCLTGLLFGLIADLILARGQYKSPKLSLCGYTLFSGWVIGTFIPFFVGREEYFAMLKQGYSDSYAQQLEALLPMWSLPFLFVACILCGAIGSMIGKRVCAIQFKRAGII</sequence>
<keyword evidence="1" id="KW-0812">Transmembrane</keyword>
<feature type="transmembrane region" description="Helical" evidence="1">
    <location>
        <begin position="12"/>
        <end position="32"/>
    </location>
</feature>
<feature type="transmembrane region" description="Helical" evidence="1">
    <location>
        <begin position="38"/>
        <end position="57"/>
    </location>
</feature>
<dbReference type="Pfam" id="PF09605">
    <property type="entry name" value="Trep_Strep"/>
    <property type="match status" value="1"/>
</dbReference>
<reference evidence="2 3" key="1">
    <citation type="journal article" date="2017" name="Int. J. Syst. Evol. Microbiol.">
        <title>Photobacterium alginatilyticum sp. nov., a marine bacterium isolated from bottom seawater.</title>
        <authorList>
            <person name="Wang X."/>
            <person name="Wang Y."/>
            <person name="Yang X."/>
            <person name="Sun H."/>
            <person name="Li B."/>
            <person name="Zhang X.H."/>
        </authorList>
    </citation>
    <scope>NUCLEOTIDE SEQUENCE [LARGE SCALE GENOMIC DNA]</scope>
    <source>
        <strain evidence="2 3">P03D4</strain>
    </source>
</reference>
<dbReference type="NCBIfam" id="TIGR02185">
    <property type="entry name" value="Trep_Strep"/>
    <property type="match status" value="1"/>
</dbReference>
<name>A0ABW9YF87_9GAMM</name>
<evidence type="ECO:0000256" key="1">
    <source>
        <dbReference type="SAM" id="Phobius"/>
    </source>
</evidence>
<keyword evidence="1" id="KW-1133">Transmembrane helix</keyword>
<comment type="caution">
    <text evidence="2">The sequence shown here is derived from an EMBL/GenBank/DDBJ whole genome shotgun (WGS) entry which is preliminary data.</text>
</comment>
<proteinExistence type="predicted"/>
<evidence type="ECO:0000313" key="3">
    <source>
        <dbReference type="Proteomes" id="UP000738517"/>
    </source>
</evidence>
<dbReference type="InterPro" id="IPR011733">
    <property type="entry name" value="CHP02185_IM"/>
</dbReference>